<dbReference type="Proteomes" id="UP001265259">
    <property type="component" value="Unassembled WGS sequence"/>
</dbReference>
<sequence>MTLTGRKVLALFIGAFSVIIGVNLALAYNAVRTFPGLEVANSYVASQSFDDRKAAQEALAWDLDADYDGGILSVTLRDAAGVPVTSPALLTLGRPTEGRDDLARRFEGQDSWLMELEPGLWRVDVEAEAPDGTAFTRRLKLRVTP</sequence>
<name>A0ABU3DCZ8_9RHOB</name>
<dbReference type="Pfam" id="PF05751">
    <property type="entry name" value="FixH"/>
    <property type="match status" value="1"/>
</dbReference>
<gene>
    <name evidence="1" type="ORF">RM543_02420</name>
</gene>
<organism evidence="1 2">
    <name type="scientific">Tropicimonas omnivorans</name>
    <dbReference type="NCBI Taxonomy" id="3075590"/>
    <lineage>
        <taxon>Bacteria</taxon>
        <taxon>Pseudomonadati</taxon>
        <taxon>Pseudomonadota</taxon>
        <taxon>Alphaproteobacteria</taxon>
        <taxon>Rhodobacterales</taxon>
        <taxon>Roseobacteraceae</taxon>
        <taxon>Tropicimonas</taxon>
    </lineage>
</organism>
<evidence type="ECO:0000313" key="1">
    <source>
        <dbReference type="EMBL" id="MDT0681525.1"/>
    </source>
</evidence>
<protein>
    <submittedName>
        <fullName evidence="1">FixH family protein</fullName>
    </submittedName>
</protein>
<accession>A0ABU3DCZ8</accession>
<comment type="caution">
    <text evidence="1">The sequence shown here is derived from an EMBL/GenBank/DDBJ whole genome shotgun (WGS) entry which is preliminary data.</text>
</comment>
<dbReference type="EMBL" id="JAVRHL010000001">
    <property type="protein sequence ID" value="MDT0681525.1"/>
    <property type="molecule type" value="Genomic_DNA"/>
</dbReference>
<proteinExistence type="predicted"/>
<dbReference type="InterPro" id="IPR008620">
    <property type="entry name" value="FixH"/>
</dbReference>
<dbReference type="RefSeq" id="WP_311689274.1">
    <property type="nucleotide sequence ID" value="NZ_JAVRHL010000001.1"/>
</dbReference>
<keyword evidence="2" id="KW-1185">Reference proteome</keyword>
<evidence type="ECO:0000313" key="2">
    <source>
        <dbReference type="Proteomes" id="UP001265259"/>
    </source>
</evidence>
<reference evidence="1 2" key="1">
    <citation type="submission" date="2023-09" db="EMBL/GenBank/DDBJ databases">
        <authorList>
            <person name="Rey-Velasco X."/>
        </authorList>
    </citation>
    <scope>NUCLEOTIDE SEQUENCE [LARGE SCALE GENOMIC DNA]</scope>
    <source>
        <strain evidence="1 2">F158</strain>
    </source>
</reference>